<keyword evidence="5" id="KW-1185">Reference proteome</keyword>
<reference evidence="4 5" key="1">
    <citation type="journal article" date="2020" name="Genome Biol. Evol.">
        <title>Comparative genomics of strictly vertically transmitted, feminizing microsporidia endosymbionts of amphipod crustaceans.</title>
        <authorList>
            <person name="Cormier A."/>
            <person name="Chebbi M.A."/>
            <person name="Giraud I."/>
            <person name="Wattier R."/>
            <person name="Teixeira M."/>
            <person name="Gilbert C."/>
            <person name="Rigaud T."/>
            <person name="Cordaux R."/>
        </authorList>
    </citation>
    <scope>NUCLEOTIDE SEQUENCE [LARGE SCALE GENOMIC DNA]</scope>
    <source>
        <strain evidence="4 5">Ou3-Ou53</strain>
    </source>
</reference>
<protein>
    <recommendedName>
        <fullName evidence="1">peptidyl-tRNA hydrolase</fullName>
        <ecNumber evidence="1">3.1.1.29</ecNumber>
    </recommendedName>
</protein>
<dbReference type="PANTHER" id="PTHR46194:SF1">
    <property type="entry name" value="PEPTIDYL-TRNA HYDROLASE PTRHD1-RELATED"/>
    <property type="match status" value="1"/>
</dbReference>
<dbReference type="GO" id="GO:0004045">
    <property type="term" value="F:peptidyl-tRNA hydrolase activity"/>
    <property type="evidence" value="ECO:0007669"/>
    <property type="project" value="UniProtKB-EC"/>
</dbReference>
<accession>A0A9P6H2Q4</accession>
<evidence type="ECO:0000313" key="5">
    <source>
        <dbReference type="Proteomes" id="UP000740883"/>
    </source>
</evidence>
<dbReference type="EC" id="3.1.1.29" evidence="1"/>
<proteinExistence type="predicted"/>
<dbReference type="AlphaFoldDB" id="A0A9P6H2Q4"/>
<dbReference type="InterPro" id="IPR023476">
    <property type="entry name" value="Pep_tRNA_hydro_II_dom_sf"/>
</dbReference>
<name>A0A9P6H2Q4_9MICR</name>
<sequence>MKIVQYVFLRNDLKKFSKGALVAQACHSCVKAIEKFKNNVDTINYLKQIDDMHKVVLKIKQQDISDICEYFENNKIDYVTWVEQPENMITALSTRPYTEDTLHEHIEFIKKYKLF</sequence>
<dbReference type="Pfam" id="PF01981">
    <property type="entry name" value="PTH2"/>
    <property type="match status" value="1"/>
</dbReference>
<comment type="caution">
    <text evidence="4">The sequence shown here is derived from an EMBL/GenBank/DDBJ whole genome shotgun (WGS) entry which is preliminary data.</text>
</comment>
<gene>
    <name evidence="4" type="primary">PTRHD1</name>
    <name evidence="4" type="ORF">NGRA_0613</name>
</gene>
<dbReference type="SUPFAM" id="SSF102462">
    <property type="entry name" value="Peptidyl-tRNA hydrolase II"/>
    <property type="match status" value="1"/>
</dbReference>
<dbReference type="Gene3D" id="3.40.1490.10">
    <property type="entry name" value="Bit1"/>
    <property type="match status" value="1"/>
</dbReference>
<dbReference type="EMBL" id="SBJO01000025">
    <property type="protein sequence ID" value="KAF9764377.1"/>
    <property type="molecule type" value="Genomic_DNA"/>
</dbReference>
<comment type="catalytic activity">
    <reaction evidence="3">
        <text>an N-acyl-L-alpha-aminoacyl-tRNA + H2O = an N-acyl-L-amino acid + a tRNA + H(+)</text>
        <dbReference type="Rhea" id="RHEA:54448"/>
        <dbReference type="Rhea" id="RHEA-COMP:10123"/>
        <dbReference type="Rhea" id="RHEA-COMP:13883"/>
        <dbReference type="ChEBI" id="CHEBI:15377"/>
        <dbReference type="ChEBI" id="CHEBI:15378"/>
        <dbReference type="ChEBI" id="CHEBI:59874"/>
        <dbReference type="ChEBI" id="CHEBI:78442"/>
        <dbReference type="ChEBI" id="CHEBI:138191"/>
        <dbReference type="EC" id="3.1.1.29"/>
    </reaction>
</comment>
<evidence type="ECO:0000256" key="2">
    <source>
        <dbReference type="ARBA" id="ARBA00022801"/>
    </source>
</evidence>
<evidence type="ECO:0000256" key="1">
    <source>
        <dbReference type="ARBA" id="ARBA00013260"/>
    </source>
</evidence>
<keyword evidence="2 4" id="KW-0378">Hydrolase</keyword>
<dbReference type="InterPro" id="IPR042237">
    <property type="entry name" value="PTRHD1"/>
</dbReference>
<dbReference type="Proteomes" id="UP000740883">
    <property type="component" value="Unassembled WGS sequence"/>
</dbReference>
<dbReference type="InterPro" id="IPR002833">
    <property type="entry name" value="PTH2"/>
</dbReference>
<evidence type="ECO:0000256" key="3">
    <source>
        <dbReference type="ARBA" id="ARBA00048707"/>
    </source>
</evidence>
<evidence type="ECO:0000313" key="4">
    <source>
        <dbReference type="EMBL" id="KAF9764377.1"/>
    </source>
</evidence>
<dbReference type="PANTHER" id="PTHR46194">
    <property type="entry name" value="PEPTIDYL-TRNA HYDROLASE PTRHD1-RELATED"/>
    <property type="match status" value="1"/>
</dbReference>
<organism evidence="4 5">
    <name type="scientific">Nosema granulosis</name>
    <dbReference type="NCBI Taxonomy" id="83296"/>
    <lineage>
        <taxon>Eukaryota</taxon>
        <taxon>Fungi</taxon>
        <taxon>Fungi incertae sedis</taxon>
        <taxon>Microsporidia</taxon>
        <taxon>Nosematidae</taxon>
        <taxon>Nosema</taxon>
    </lineage>
</organism>
<dbReference type="OrthoDB" id="201213at2759"/>